<dbReference type="Pfam" id="PF13243">
    <property type="entry name" value="SQHop_cyclase_C"/>
    <property type="match status" value="1"/>
</dbReference>
<dbReference type="AlphaFoldDB" id="A0A0V8JA08"/>
<dbReference type="Proteomes" id="UP000054099">
    <property type="component" value="Unassembled WGS sequence"/>
</dbReference>
<evidence type="ECO:0000256" key="1">
    <source>
        <dbReference type="ARBA" id="ARBA00004999"/>
    </source>
</evidence>
<evidence type="ECO:0000313" key="6">
    <source>
        <dbReference type="EMBL" id="KSU83859.1"/>
    </source>
</evidence>
<dbReference type="InterPro" id="IPR018333">
    <property type="entry name" value="Squalene_cyclase"/>
</dbReference>
<dbReference type="PANTHER" id="PTHR11764">
    <property type="entry name" value="TERPENE CYCLASE/MUTASE FAMILY MEMBER"/>
    <property type="match status" value="1"/>
</dbReference>
<dbReference type="SFLD" id="SFLDG01016">
    <property type="entry name" value="Prenyltransferase_Like_2"/>
    <property type="match status" value="1"/>
</dbReference>
<dbReference type="SUPFAM" id="SSF48239">
    <property type="entry name" value="Terpenoid cyclases/Protein prenyltransferases"/>
    <property type="match status" value="2"/>
</dbReference>
<dbReference type="Pfam" id="PF13249">
    <property type="entry name" value="SQHop_cyclase_N"/>
    <property type="match status" value="1"/>
</dbReference>
<dbReference type="PANTHER" id="PTHR11764:SF20">
    <property type="entry name" value="LANOSTEROL SYNTHASE"/>
    <property type="match status" value="1"/>
</dbReference>
<evidence type="ECO:0008006" key="8">
    <source>
        <dbReference type="Google" id="ProtNLM"/>
    </source>
</evidence>
<comment type="pathway">
    <text evidence="1">Secondary metabolite biosynthesis; hopanoid biosynthesis.</text>
</comment>
<evidence type="ECO:0000256" key="2">
    <source>
        <dbReference type="ARBA" id="ARBA00009755"/>
    </source>
</evidence>
<protein>
    <recommendedName>
        <fullName evidence="8">Squalene--hopene cyclase</fullName>
    </recommendedName>
</protein>
<keyword evidence="3" id="KW-0677">Repeat</keyword>
<name>A0A0V8JA08_9BACL</name>
<dbReference type="InterPro" id="IPR008930">
    <property type="entry name" value="Terpenoid_cyclase/PrenylTrfase"/>
</dbReference>
<feature type="domain" description="Squalene cyclase N-terminal" evidence="5">
    <location>
        <begin position="11"/>
        <end position="213"/>
    </location>
</feature>
<dbReference type="InterPro" id="IPR032696">
    <property type="entry name" value="SQ_cyclase_C"/>
</dbReference>
<dbReference type="RefSeq" id="WP_061972784.1">
    <property type="nucleotide sequence ID" value="NZ_FMAV01000002.1"/>
</dbReference>
<dbReference type="Gene3D" id="1.50.10.20">
    <property type="match status" value="2"/>
</dbReference>
<accession>A0A0V8JA08</accession>
<dbReference type="OrthoDB" id="9758578at2"/>
<dbReference type="NCBIfam" id="TIGR01787">
    <property type="entry name" value="squalene_cyclas"/>
    <property type="match status" value="1"/>
</dbReference>
<dbReference type="GO" id="GO:0005811">
    <property type="term" value="C:lipid droplet"/>
    <property type="evidence" value="ECO:0007669"/>
    <property type="project" value="InterPro"/>
</dbReference>
<gene>
    <name evidence="6" type="ORF">AS030_15115</name>
</gene>
<dbReference type="GO" id="GO:0016104">
    <property type="term" value="P:triterpenoid biosynthetic process"/>
    <property type="evidence" value="ECO:0007669"/>
    <property type="project" value="InterPro"/>
</dbReference>
<proteinExistence type="inferred from homology"/>
<dbReference type="InterPro" id="IPR032697">
    <property type="entry name" value="SQ_cyclase_N"/>
</dbReference>
<dbReference type="UniPathway" id="UPA00337"/>
<evidence type="ECO:0000259" key="4">
    <source>
        <dbReference type="Pfam" id="PF13243"/>
    </source>
</evidence>
<dbReference type="GO" id="GO:0016866">
    <property type="term" value="F:intramolecular transferase activity"/>
    <property type="evidence" value="ECO:0007669"/>
    <property type="project" value="InterPro"/>
</dbReference>
<dbReference type="EMBL" id="LNQN01000002">
    <property type="protein sequence ID" value="KSU83859.1"/>
    <property type="molecule type" value="Genomic_DNA"/>
</dbReference>
<comment type="caution">
    <text evidence="6">The sequence shown here is derived from an EMBL/GenBank/DDBJ whole genome shotgun (WGS) entry which is preliminary data.</text>
</comment>
<sequence length="610" mass="69139">MNRLAKVITEIDRRTDRLLDLQQPDGSWRFSFENALLTDAYMIIMLRTLEWDDEMLIRQLTRRLLAKQTKNGTWKAYPDERMGNLSATAEAYAALLYSGVISGDAIPMKKAARFIRENGGLKKTSLLTKVFFAFNGLYPWPDREVDPSRLFRIMKKVNMNFYDLGSYARAHFAPVLLGMAEKFQVHNSRKPCLKHLISEEDRRKAKGKKNSKRPLYSIQSAFLENYILKRVEEDGTLLSYATSTFLMIYGLLAVGYKPTDPVIHGAITGLICLVHHTGKTFHLQNSPPTVWDTSLVSYTLLSSGAPPSSSQMRKSLSFVQKHQQTRLGDWKFHNPDVMPGGWGFSKSNTIHPDIDDTQAALRTMFHYAKTDRTIQHAYKRGVGWLLSMQNKDGGWPAFEKDTNKRWMAKLPIENAGDALTDPSTADLTGRTLEFLGNYEGIRLSSPHIQSAVQWLKQHQESNGSWYGRWGICYIYGTWAGITGLMAAGITHKDSAVQKAVEWLTSIQKCDGGWGESCKSDINKHYCDLPYSTITQTAWAVDALIAACPKPTDSIKRGIDYLLHRGNYNGIHVSYPTGAGLPGTFYMYYHSYNYIWPLLALCHYKDKYGNN</sequence>
<evidence type="ECO:0000313" key="7">
    <source>
        <dbReference type="Proteomes" id="UP000054099"/>
    </source>
</evidence>
<organism evidence="6 7">
    <name type="scientific">Fictibacillus enclensis</name>
    <dbReference type="NCBI Taxonomy" id="1017270"/>
    <lineage>
        <taxon>Bacteria</taxon>
        <taxon>Bacillati</taxon>
        <taxon>Bacillota</taxon>
        <taxon>Bacilli</taxon>
        <taxon>Bacillales</taxon>
        <taxon>Fictibacillaceae</taxon>
        <taxon>Fictibacillus</taxon>
    </lineage>
</organism>
<comment type="similarity">
    <text evidence="2">Belongs to the terpene cyclase/mutase family.</text>
</comment>
<evidence type="ECO:0000259" key="5">
    <source>
        <dbReference type="Pfam" id="PF13249"/>
    </source>
</evidence>
<keyword evidence="7" id="KW-1185">Reference proteome</keyword>
<feature type="domain" description="Squalene cyclase C-terminal" evidence="4">
    <location>
        <begin position="290"/>
        <end position="604"/>
    </location>
</feature>
<reference evidence="6 7" key="1">
    <citation type="journal article" date="2014" name="Antonie Van Leeuwenhoek">
        <title>Fictibacillus enclensis sp. nov., isolated from marine sediment.</title>
        <authorList>
            <person name="Dastager S.G."/>
            <person name="Mawlankar R."/>
            <person name="Srinivasan K."/>
            <person name="Tang S.K."/>
            <person name="Lee J.C."/>
            <person name="Ramana V.V."/>
            <person name="Shouche Y.S."/>
        </authorList>
    </citation>
    <scope>NUCLEOTIDE SEQUENCE [LARGE SCALE GENOMIC DNA]</scope>
    <source>
        <strain evidence="6 7">NIO-1003</strain>
    </source>
</reference>
<evidence type="ECO:0000256" key="3">
    <source>
        <dbReference type="ARBA" id="ARBA00022737"/>
    </source>
</evidence>